<evidence type="ECO:0000313" key="2">
    <source>
        <dbReference type="Proteomes" id="UP000178602"/>
    </source>
</evidence>
<dbReference type="EMBL" id="MEUG01000001">
    <property type="protein sequence ID" value="OGC28823.1"/>
    <property type="molecule type" value="Genomic_DNA"/>
</dbReference>
<comment type="caution">
    <text evidence="1">The sequence shown here is derived from an EMBL/GenBank/DDBJ whole genome shotgun (WGS) entry which is preliminary data.</text>
</comment>
<evidence type="ECO:0000313" key="1">
    <source>
        <dbReference type="EMBL" id="OGC28823.1"/>
    </source>
</evidence>
<dbReference type="Proteomes" id="UP000178602">
    <property type="component" value="Unassembled WGS sequence"/>
</dbReference>
<protein>
    <submittedName>
        <fullName evidence="1">Uncharacterized protein</fullName>
    </submittedName>
</protein>
<gene>
    <name evidence="1" type="ORF">A3K49_07760</name>
</gene>
<proteinExistence type="predicted"/>
<reference evidence="1 2" key="1">
    <citation type="journal article" date="2016" name="Nat. Commun.">
        <title>Thousands of microbial genomes shed light on interconnected biogeochemical processes in an aquifer system.</title>
        <authorList>
            <person name="Anantharaman K."/>
            <person name="Brown C.T."/>
            <person name="Hug L.A."/>
            <person name="Sharon I."/>
            <person name="Castelle C.J."/>
            <person name="Probst A.J."/>
            <person name="Thomas B.C."/>
            <person name="Singh A."/>
            <person name="Wilkins M.J."/>
            <person name="Karaoz U."/>
            <person name="Brodie E.L."/>
            <person name="Williams K.H."/>
            <person name="Hubbard S.S."/>
            <person name="Banfield J.F."/>
        </authorList>
    </citation>
    <scope>NUCLEOTIDE SEQUENCE [LARGE SCALE GENOMIC DNA]</scope>
</reference>
<organism evidence="1 2">
    <name type="scientific">candidate division WOR-1 bacterium RIFOXYC12_FULL_54_18</name>
    <dbReference type="NCBI Taxonomy" id="1802584"/>
    <lineage>
        <taxon>Bacteria</taxon>
        <taxon>Bacillati</taxon>
        <taxon>Saganbacteria</taxon>
    </lineage>
</organism>
<sequence>MKMLLTSREYRGGELCLGGQPVDLHLASPTGGQSSHYAAIAREILLSVKGEDFKKLSNDKQQAAVDSLAGKIGLAGQGDSFLGLVEATDGSFLSGYRDLCAGRGGLFPPFVYLGISAAEVDAAMKASEAVPVRLILSTTEPLLPLMVVPGEKKSFVLALRMENGELDPNQLRVSFSGRESVSAVLTLVREPLNIRSCPLSGDTMFLTIELAVPKTAKKEKKNLVVLSADISEPLLTIPDALEIVENQRPNDRPAKCSSYEPYLQDKFRETGQCVD</sequence>
<dbReference type="AlphaFoldDB" id="A0A1F4T9S2"/>
<accession>A0A1F4T9S2</accession>
<name>A0A1F4T9S2_UNCSA</name>